<dbReference type="PROSITE" id="PS51257">
    <property type="entry name" value="PROKAR_LIPOPROTEIN"/>
    <property type="match status" value="1"/>
</dbReference>
<protein>
    <submittedName>
        <fullName evidence="2">Uncharacterized protein</fullName>
    </submittedName>
</protein>
<reference evidence="2 3" key="1">
    <citation type="submission" date="2017-05" db="EMBL/GenBank/DDBJ databases">
        <title>Vagococcus spp. assemblies.</title>
        <authorList>
            <person name="Gulvik C.A."/>
        </authorList>
    </citation>
    <scope>NUCLEOTIDE SEQUENCE [LARGE SCALE GENOMIC DNA]</scope>
    <source>
        <strain evidence="2 3">SS1995</strain>
    </source>
</reference>
<evidence type="ECO:0000256" key="1">
    <source>
        <dbReference type="SAM" id="MobiDB-lite"/>
    </source>
</evidence>
<evidence type="ECO:0000313" key="2">
    <source>
        <dbReference type="EMBL" id="RST96558.1"/>
    </source>
</evidence>
<dbReference type="AlphaFoldDB" id="A0A429ZSE7"/>
<organism evidence="2 3">
    <name type="scientific">Vagococcus vulneris</name>
    <dbReference type="NCBI Taxonomy" id="1977869"/>
    <lineage>
        <taxon>Bacteria</taxon>
        <taxon>Bacillati</taxon>
        <taxon>Bacillota</taxon>
        <taxon>Bacilli</taxon>
        <taxon>Lactobacillales</taxon>
        <taxon>Enterococcaceae</taxon>
        <taxon>Vagococcus</taxon>
    </lineage>
</organism>
<accession>A0A429ZSE7</accession>
<evidence type="ECO:0000313" key="3">
    <source>
        <dbReference type="Proteomes" id="UP000287857"/>
    </source>
</evidence>
<feature type="compositionally biased region" description="Polar residues" evidence="1">
    <location>
        <begin position="25"/>
        <end position="46"/>
    </location>
</feature>
<dbReference type="Proteomes" id="UP000287857">
    <property type="component" value="Unassembled WGS sequence"/>
</dbReference>
<sequence length="77" mass="8758">MNKIILLFIFLQLFFLSGCVQVSTKTSSNTKQELTKAKQTTQSTDSLGTATTQKTAALLLRFQNLDWTSKQRLWRST</sequence>
<keyword evidence="3" id="KW-1185">Reference proteome</keyword>
<gene>
    <name evidence="2" type="ORF">CBF37_10940</name>
</gene>
<dbReference type="EMBL" id="NGJS01000025">
    <property type="protein sequence ID" value="RST96558.1"/>
    <property type="molecule type" value="Genomic_DNA"/>
</dbReference>
<feature type="region of interest" description="Disordered" evidence="1">
    <location>
        <begin position="25"/>
        <end position="48"/>
    </location>
</feature>
<comment type="caution">
    <text evidence="2">The sequence shown here is derived from an EMBL/GenBank/DDBJ whole genome shotgun (WGS) entry which is preliminary data.</text>
</comment>
<name>A0A429ZSE7_9ENTE</name>
<proteinExistence type="predicted"/>